<dbReference type="AlphaFoldDB" id="E0XTV8"/>
<evidence type="ECO:0000313" key="1">
    <source>
        <dbReference type="EMBL" id="ADI17849.1"/>
    </source>
</evidence>
<proteinExistence type="predicted"/>
<name>E0XTV8_9PROT</name>
<protein>
    <submittedName>
        <fullName evidence="1">Uncharacterized protein</fullName>
    </submittedName>
</protein>
<organism evidence="1">
    <name type="scientific">uncultured Rhodospirillales bacterium HF0200_01O14</name>
    <dbReference type="NCBI Taxonomy" id="710787"/>
    <lineage>
        <taxon>Bacteria</taxon>
        <taxon>Pseudomonadati</taxon>
        <taxon>Pseudomonadota</taxon>
        <taxon>Alphaproteobacteria</taxon>
        <taxon>Rhodospirillales</taxon>
        <taxon>environmental samples</taxon>
    </lineage>
</organism>
<reference evidence="1" key="1">
    <citation type="journal article" date="2011" name="Environ. Microbiol.">
        <title>Time-series analyses of Monterey Bay coastal microbial picoplankton using a 'genome proxy' microarray.</title>
        <authorList>
            <person name="Rich V.I."/>
            <person name="Pham V.D."/>
            <person name="Eppley J."/>
            <person name="Shi Y."/>
            <person name="DeLong E.F."/>
        </authorList>
    </citation>
    <scope>NUCLEOTIDE SEQUENCE</scope>
</reference>
<dbReference type="EMBL" id="GU474875">
    <property type="protein sequence ID" value="ADI17849.1"/>
    <property type="molecule type" value="Genomic_DNA"/>
</dbReference>
<sequence>MPVTLRPLNRAAAKTCWPGGKMRSVGYKQTRTANAHGCLARLLCRGAGNHPNCFVLFQDGAIGAVLSFRG</sequence>
<accession>E0XTV8</accession>